<dbReference type="GO" id="GO:0016020">
    <property type="term" value="C:membrane"/>
    <property type="evidence" value="ECO:0007669"/>
    <property type="project" value="UniProtKB-SubCell"/>
</dbReference>
<accession>M2LLE1</accession>
<evidence type="ECO:0000256" key="3">
    <source>
        <dbReference type="ARBA" id="ARBA00022989"/>
    </source>
</evidence>
<feature type="region of interest" description="Disordered" evidence="5">
    <location>
        <begin position="253"/>
        <end position="276"/>
    </location>
</feature>
<dbReference type="eggNOG" id="ENOG502QWBF">
    <property type="taxonomic scope" value="Eukaryota"/>
</dbReference>
<dbReference type="HOGENOM" id="CLU_013756_2_1_1"/>
<feature type="transmembrane region" description="Helical" evidence="6">
    <location>
        <begin position="309"/>
        <end position="331"/>
    </location>
</feature>
<keyword evidence="3 6" id="KW-1133">Transmembrane helix</keyword>
<evidence type="ECO:0000256" key="6">
    <source>
        <dbReference type="SAM" id="Phobius"/>
    </source>
</evidence>
<evidence type="ECO:0000256" key="2">
    <source>
        <dbReference type="ARBA" id="ARBA00022692"/>
    </source>
</evidence>
<feature type="transmembrane region" description="Helical" evidence="6">
    <location>
        <begin position="337"/>
        <end position="361"/>
    </location>
</feature>
<organism evidence="8 9">
    <name type="scientific">Baudoinia panamericana (strain UAMH 10762)</name>
    <name type="common">Angels' share fungus</name>
    <name type="synonym">Baudoinia compniacensis (strain UAMH 10762)</name>
    <dbReference type="NCBI Taxonomy" id="717646"/>
    <lineage>
        <taxon>Eukaryota</taxon>
        <taxon>Fungi</taxon>
        <taxon>Dikarya</taxon>
        <taxon>Ascomycota</taxon>
        <taxon>Pezizomycotina</taxon>
        <taxon>Dothideomycetes</taxon>
        <taxon>Dothideomycetidae</taxon>
        <taxon>Mycosphaerellales</taxon>
        <taxon>Teratosphaeriaceae</taxon>
        <taxon>Baudoinia</taxon>
    </lineage>
</organism>
<dbReference type="InterPro" id="IPR020846">
    <property type="entry name" value="MFS_dom"/>
</dbReference>
<dbReference type="Pfam" id="PF07690">
    <property type="entry name" value="MFS_1"/>
    <property type="match status" value="2"/>
</dbReference>
<dbReference type="SUPFAM" id="SSF103473">
    <property type="entry name" value="MFS general substrate transporter"/>
    <property type="match status" value="1"/>
</dbReference>
<evidence type="ECO:0000313" key="9">
    <source>
        <dbReference type="Proteomes" id="UP000011761"/>
    </source>
</evidence>
<feature type="transmembrane region" description="Helical" evidence="6">
    <location>
        <begin position="472"/>
        <end position="495"/>
    </location>
</feature>
<dbReference type="Gene3D" id="1.20.1250.20">
    <property type="entry name" value="MFS general substrate transporter like domains"/>
    <property type="match status" value="1"/>
</dbReference>
<dbReference type="PANTHER" id="PTHR23507">
    <property type="entry name" value="ZGC:174356"/>
    <property type="match status" value="1"/>
</dbReference>
<evidence type="ECO:0000256" key="4">
    <source>
        <dbReference type="ARBA" id="ARBA00023136"/>
    </source>
</evidence>
<evidence type="ECO:0000313" key="8">
    <source>
        <dbReference type="EMBL" id="EMC95092.1"/>
    </source>
</evidence>
<dbReference type="PANTHER" id="PTHR23507:SF1">
    <property type="entry name" value="FI18259P1-RELATED"/>
    <property type="match status" value="1"/>
</dbReference>
<feature type="transmembrane region" description="Helical" evidence="6">
    <location>
        <begin position="144"/>
        <end position="166"/>
    </location>
</feature>
<gene>
    <name evidence="8" type="ORF">BAUCODRAFT_123567</name>
</gene>
<feature type="transmembrane region" description="Helical" evidence="6">
    <location>
        <begin position="440"/>
        <end position="460"/>
    </location>
</feature>
<protein>
    <recommendedName>
        <fullName evidence="7">Major facilitator superfamily (MFS) profile domain-containing protein</fullName>
    </recommendedName>
</protein>
<evidence type="ECO:0000256" key="1">
    <source>
        <dbReference type="ARBA" id="ARBA00004141"/>
    </source>
</evidence>
<evidence type="ECO:0000256" key="5">
    <source>
        <dbReference type="SAM" id="MobiDB-lite"/>
    </source>
</evidence>
<dbReference type="InterPro" id="IPR036259">
    <property type="entry name" value="MFS_trans_sf"/>
</dbReference>
<feature type="transmembrane region" description="Helical" evidence="6">
    <location>
        <begin position="407"/>
        <end position="428"/>
    </location>
</feature>
<dbReference type="OrthoDB" id="194139at2759"/>
<dbReference type="InterPro" id="IPR011701">
    <property type="entry name" value="MFS"/>
</dbReference>
<comment type="subcellular location">
    <subcellularLocation>
        <location evidence="1">Membrane</location>
        <topology evidence="1">Multi-pass membrane protein</topology>
    </subcellularLocation>
</comment>
<proteinExistence type="predicted"/>
<dbReference type="EMBL" id="KB445557">
    <property type="protein sequence ID" value="EMC95092.1"/>
    <property type="molecule type" value="Genomic_DNA"/>
</dbReference>
<dbReference type="RefSeq" id="XP_007677715.1">
    <property type="nucleotide sequence ID" value="XM_007679525.1"/>
</dbReference>
<dbReference type="Proteomes" id="UP000011761">
    <property type="component" value="Unassembled WGS sequence"/>
</dbReference>
<feature type="domain" description="Major facilitator superfamily (MFS) profile" evidence="7">
    <location>
        <begin position="305"/>
        <end position="516"/>
    </location>
</feature>
<dbReference type="GeneID" id="19107788"/>
<keyword evidence="9" id="KW-1185">Reference proteome</keyword>
<feature type="compositionally biased region" description="Pro residues" evidence="5">
    <location>
        <begin position="258"/>
        <end position="276"/>
    </location>
</feature>
<keyword evidence="4 6" id="KW-0472">Membrane</keyword>
<dbReference type="GO" id="GO:0022857">
    <property type="term" value="F:transmembrane transporter activity"/>
    <property type="evidence" value="ECO:0007669"/>
    <property type="project" value="InterPro"/>
</dbReference>
<dbReference type="AlphaFoldDB" id="M2LLE1"/>
<keyword evidence="2 6" id="KW-0812">Transmembrane</keyword>
<feature type="transmembrane region" description="Helical" evidence="6">
    <location>
        <begin position="382"/>
        <end position="401"/>
    </location>
</feature>
<sequence length="516" mass="56074">MRHGPSETSPLLSPRCGEVIDLSPGNSRGGQWVSHETVNLILMLLLLCISFGDQISESPQVRIFESVICYKHYESVDPSKILISREAVGPGAIGGVAELHCKVNAVQEQLAELRGYQQFFDGIPSLALAVPFGWVADRYGRKPLFFLGLLSFAFKMGWMQLVTWFWQAFDVRLSWLSTFHALLAGGSPSSLRAAAFLRAGAVNVSATLLMPPLAAWLMRYTPWIPSIIGTILMALPIIAYPLIPETLGFRHTALSPPDTQPPTPCGESAPAPPDLSTNPPPINADFAAPITTKVIEATSLLTQDWRVPALILTFISHLIIMSASAFIMQYVSKRYSLTFANATLLMTIFSGVKVLLLSAILPWLSKAVMQCLHLSSQQKDLYLARASLLLTALGTTMIGLAPNVPTVAISMAITSLGLGAHIMIRSFLTSLVPAHHIARVFSIVSIVDTLGSMFGGALLAGLFKRGMQLGGVWIGMPFFFIGMLSAAFAVLLFIVRIRPEEGKLVQEDDDEDDNDI</sequence>
<dbReference type="PROSITE" id="PS50850">
    <property type="entry name" value="MFS"/>
    <property type="match status" value="1"/>
</dbReference>
<feature type="transmembrane region" description="Helical" evidence="6">
    <location>
        <begin position="223"/>
        <end position="243"/>
    </location>
</feature>
<dbReference type="KEGG" id="bcom:BAUCODRAFT_123567"/>
<reference evidence="8 9" key="1">
    <citation type="journal article" date="2012" name="PLoS Pathog.">
        <title>Diverse lifestyles and strategies of plant pathogenesis encoded in the genomes of eighteen Dothideomycetes fungi.</title>
        <authorList>
            <person name="Ohm R.A."/>
            <person name="Feau N."/>
            <person name="Henrissat B."/>
            <person name="Schoch C.L."/>
            <person name="Horwitz B.A."/>
            <person name="Barry K.W."/>
            <person name="Condon B.J."/>
            <person name="Copeland A.C."/>
            <person name="Dhillon B."/>
            <person name="Glaser F."/>
            <person name="Hesse C.N."/>
            <person name="Kosti I."/>
            <person name="LaButti K."/>
            <person name="Lindquist E.A."/>
            <person name="Lucas S."/>
            <person name="Salamov A.A."/>
            <person name="Bradshaw R.E."/>
            <person name="Ciuffetti L."/>
            <person name="Hamelin R.C."/>
            <person name="Kema G.H.J."/>
            <person name="Lawrence C."/>
            <person name="Scott J.A."/>
            <person name="Spatafora J.W."/>
            <person name="Turgeon B.G."/>
            <person name="de Wit P.J.G.M."/>
            <person name="Zhong S."/>
            <person name="Goodwin S.B."/>
            <person name="Grigoriev I.V."/>
        </authorList>
    </citation>
    <scope>NUCLEOTIDE SEQUENCE [LARGE SCALE GENOMIC DNA]</scope>
    <source>
        <strain evidence="8 9">UAMH 10762</strain>
    </source>
</reference>
<name>M2LLE1_BAUPA</name>
<dbReference type="OMA" id="FFYRFCT"/>
<evidence type="ECO:0000259" key="7">
    <source>
        <dbReference type="PROSITE" id="PS50850"/>
    </source>
</evidence>